<dbReference type="Pfam" id="PF03481">
    <property type="entry name" value="Sua5_C"/>
    <property type="match status" value="1"/>
</dbReference>
<dbReference type="GO" id="GO:0002949">
    <property type="term" value="P:tRNA threonylcarbamoyladenosine modification"/>
    <property type="evidence" value="ECO:0007669"/>
    <property type="project" value="UniProtKB-ARBA"/>
</dbReference>
<name>A0A376B393_9ASCO</name>
<evidence type="ECO:0000256" key="11">
    <source>
        <dbReference type="ARBA" id="ARBA00029774"/>
    </source>
</evidence>
<feature type="binding site" evidence="15">
    <location>
        <position position="91"/>
    </location>
    <ligand>
        <name>ATP</name>
        <dbReference type="ChEBI" id="CHEBI:30616"/>
    </ligand>
</feature>
<dbReference type="InterPro" id="IPR010923">
    <property type="entry name" value="T(6)A37_SUA5"/>
</dbReference>
<dbReference type="OrthoDB" id="412787at2759"/>
<dbReference type="NCBIfam" id="TIGR00057">
    <property type="entry name" value="L-threonylcarbamoyladenylate synthase"/>
    <property type="match status" value="1"/>
</dbReference>
<comment type="subcellular location">
    <subcellularLocation>
        <location evidence="1 14">Cytoplasm</location>
    </subcellularLocation>
</comment>
<evidence type="ECO:0000256" key="7">
    <source>
        <dbReference type="ARBA" id="ARBA00022694"/>
    </source>
</evidence>
<evidence type="ECO:0000256" key="12">
    <source>
        <dbReference type="ARBA" id="ARBA00048366"/>
    </source>
</evidence>
<feature type="binding site" evidence="15">
    <location>
        <position position="184"/>
    </location>
    <ligand>
        <name>L-threonine</name>
        <dbReference type="ChEBI" id="CHEBI:57926"/>
    </ligand>
</feature>
<organism evidence="17 18">
    <name type="scientific">Saccharomycodes ludwigii</name>
    <dbReference type="NCBI Taxonomy" id="36035"/>
    <lineage>
        <taxon>Eukaryota</taxon>
        <taxon>Fungi</taxon>
        <taxon>Dikarya</taxon>
        <taxon>Ascomycota</taxon>
        <taxon>Saccharomycotina</taxon>
        <taxon>Saccharomycetes</taxon>
        <taxon>Saccharomycodales</taxon>
        <taxon>Saccharomycodaceae</taxon>
        <taxon>Saccharomycodes</taxon>
    </lineage>
</organism>
<dbReference type="Gene3D" id="3.40.50.11030">
    <property type="entry name" value="Threonylcarbamoyl-AMP synthase, C-terminal domain"/>
    <property type="match status" value="1"/>
</dbReference>
<evidence type="ECO:0000313" key="17">
    <source>
        <dbReference type="EMBL" id="SSD59082.1"/>
    </source>
</evidence>
<dbReference type="InterPro" id="IPR038385">
    <property type="entry name" value="Sua5/YwlC_C"/>
</dbReference>
<gene>
    <name evidence="17" type="ORF">SCODWIG_00843</name>
</gene>
<evidence type="ECO:0000256" key="3">
    <source>
        <dbReference type="ARBA" id="ARBA00012584"/>
    </source>
</evidence>
<dbReference type="SUPFAM" id="SSF55821">
    <property type="entry name" value="YrdC/RibB"/>
    <property type="match status" value="1"/>
</dbReference>
<evidence type="ECO:0000256" key="9">
    <source>
        <dbReference type="ARBA" id="ARBA00022741"/>
    </source>
</evidence>
<feature type="binding site" evidence="15">
    <location>
        <position position="164"/>
    </location>
    <ligand>
        <name>L-threonine</name>
        <dbReference type="ChEBI" id="CHEBI:57926"/>
    </ligand>
</feature>
<comment type="function">
    <text evidence="13">Required for the formation of a threonylcarbamoyl group on adenosine at position 37 (t(6)A37) in tRNAs that read codons beginning with adenine. Likely catalyzes the conversion of L-threonine, HCO(3)(-)/CO(2) and ATP to give threonylcarbamoyl-AMP (TC-AMP) as the acyladenylate intermediate, with the release of diphosphate. Required for normal translation, by ensuring translation fidelity at the level of codon recognition, appropriate translation initiation selection and maintenance of reading frame. Also involved in telomere replication. Binds to single-stranded telomeric (ssTG) DNA and positively regulates telomere length.</text>
</comment>
<feature type="binding site" evidence="15">
    <location>
        <position position="186"/>
    </location>
    <ligand>
        <name>ATP</name>
        <dbReference type="ChEBI" id="CHEBI:30616"/>
    </ligand>
</feature>
<evidence type="ECO:0000256" key="2">
    <source>
        <dbReference type="ARBA" id="ARBA00007663"/>
    </source>
</evidence>
<accession>A0A376B393</accession>
<dbReference type="PIRSF" id="PIRSF004930">
    <property type="entry name" value="Tln_factor_SUA5"/>
    <property type="match status" value="1"/>
</dbReference>
<feature type="binding site" evidence="15">
    <location>
        <position position="289"/>
    </location>
    <ligand>
        <name>ATP</name>
        <dbReference type="ChEBI" id="CHEBI:30616"/>
    </ligand>
</feature>
<dbReference type="FunFam" id="3.90.870.10:FF:000008">
    <property type="entry name" value="Threonylcarbamoyl-AMP synthase"/>
    <property type="match status" value="1"/>
</dbReference>
<evidence type="ECO:0000256" key="6">
    <source>
        <dbReference type="ARBA" id="ARBA00022679"/>
    </source>
</evidence>
<reference evidence="18" key="1">
    <citation type="submission" date="2018-06" db="EMBL/GenBank/DDBJ databases">
        <authorList>
            <person name="Guldener U."/>
        </authorList>
    </citation>
    <scope>NUCLEOTIDE SEQUENCE [LARGE SCALE GENOMIC DNA]</scope>
    <source>
        <strain evidence="18">UTAD17</strain>
    </source>
</reference>
<feature type="binding site" evidence="15">
    <location>
        <position position="242"/>
    </location>
    <ligand>
        <name>ATP</name>
        <dbReference type="ChEBI" id="CHEBI:30616"/>
    </ligand>
</feature>
<evidence type="ECO:0000256" key="4">
    <source>
        <dbReference type="ARBA" id="ARBA00015492"/>
    </source>
</evidence>
<feature type="binding site" evidence="15">
    <location>
        <position position="64"/>
    </location>
    <ligand>
        <name>L-threonine</name>
        <dbReference type="ChEBI" id="CHEBI:57926"/>
    </ligand>
</feature>
<dbReference type="PANTHER" id="PTHR17490">
    <property type="entry name" value="SUA5"/>
    <property type="match status" value="1"/>
</dbReference>
<dbReference type="GO" id="GO:0000049">
    <property type="term" value="F:tRNA binding"/>
    <property type="evidence" value="ECO:0007669"/>
    <property type="project" value="TreeGrafter"/>
</dbReference>
<feature type="binding site" evidence="15">
    <location>
        <position position="224"/>
    </location>
    <ligand>
        <name>L-threonine</name>
        <dbReference type="ChEBI" id="CHEBI:57926"/>
    </ligand>
</feature>
<comment type="similarity">
    <text evidence="2 14">Belongs to the SUA5 family.</text>
</comment>
<keyword evidence="7 14" id="KW-0819">tRNA processing</keyword>
<dbReference type="EMBL" id="UFAJ01000088">
    <property type="protein sequence ID" value="SSD59082.1"/>
    <property type="molecule type" value="Genomic_DNA"/>
</dbReference>
<keyword evidence="18" id="KW-1185">Reference proteome</keyword>
<feature type="domain" description="YrdC-like" evidence="16">
    <location>
        <begin position="41"/>
        <end position="246"/>
    </location>
</feature>
<keyword evidence="8 14" id="KW-0548">Nucleotidyltransferase</keyword>
<evidence type="ECO:0000256" key="15">
    <source>
        <dbReference type="PIRSR" id="PIRSR004930-1"/>
    </source>
</evidence>
<evidence type="ECO:0000256" key="13">
    <source>
        <dbReference type="ARBA" id="ARBA00056339"/>
    </source>
</evidence>
<protein>
    <recommendedName>
        <fullName evidence="4 14">Threonylcarbamoyl-AMP synthase</fullName>
        <shortName evidence="14">TC-AMP synthase</shortName>
        <ecNumber evidence="3 14">2.7.7.87</ecNumber>
    </recommendedName>
    <alternativeName>
        <fullName evidence="11 14">L-threonylcarbamoyladenylate synthase</fullName>
    </alternativeName>
</protein>
<keyword evidence="6 14" id="KW-0808">Transferase</keyword>
<keyword evidence="9 14" id="KW-0547">Nucleotide-binding</keyword>
<feature type="binding site" evidence="15">
    <location>
        <position position="87"/>
    </location>
    <ligand>
        <name>ATP</name>
        <dbReference type="ChEBI" id="CHEBI:30616"/>
    </ligand>
</feature>
<comment type="catalytic activity">
    <reaction evidence="12 14">
        <text>L-threonine + hydrogencarbonate + ATP = L-threonylcarbamoyladenylate + diphosphate + H2O</text>
        <dbReference type="Rhea" id="RHEA:36407"/>
        <dbReference type="ChEBI" id="CHEBI:15377"/>
        <dbReference type="ChEBI" id="CHEBI:17544"/>
        <dbReference type="ChEBI" id="CHEBI:30616"/>
        <dbReference type="ChEBI" id="CHEBI:33019"/>
        <dbReference type="ChEBI" id="CHEBI:57926"/>
        <dbReference type="ChEBI" id="CHEBI:73682"/>
        <dbReference type="EC" id="2.7.7.87"/>
    </reaction>
</comment>
<evidence type="ECO:0000313" key="18">
    <source>
        <dbReference type="Proteomes" id="UP000262825"/>
    </source>
</evidence>
<dbReference type="GO" id="GO:0061710">
    <property type="term" value="F:L-threonylcarbamoyladenylate synthase"/>
    <property type="evidence" value="ECO:0007669"/>
    <property type="project" value="UniProtKB-EC"/>
</dbReference>
<sequence>MSSSTVSFQTKILKVNPESIIFPPNSHITGELPTITDPESEKNLWEAINILKTTEYNVAFPTETVYGLAGSALNDNSILNIYKAKNRPSDNPLITHISSLNQLNRVIFNDSNSAGDNEWRNIPEIYHELIRNLWPGPLTILLKVPKNSNLSKLTTANQPTFAVRLPNHPVARALIALGDIPLAAPSANTSTKPSPTLAQHVYHDLLGKIPLILDSGACDVGVESTVVDGLSMHNEDIPLLLRPGGFSLENICKMGGFKNGCKVESVLKKNDKGEEIEKVRTPGMKYKHYSPNCKTVLFVPFSHTKDEDKDLSVSNLEPKIKNAMLQQLNSAPEIKKVGILTSFKFDKLPIKNWFADSNIKIVQESLGHDGKSVQSNLFRLLRKLDEDENVDILFVEGVGEENEGLAIMNRLNKAAAGNIINF</sequence>
<dbReference type="VEuPathDB" id="FungiDB:SCODWIG_00843"/>
<feature type="binding site" evidence="15">
    <location>
        <position position="96"/>
    </location>
    <ligand>
        <name>L-threonine</name>
        <dbReference type="ChEBI" id="CHEBI:57926"/>
    </ligand>
</feature>
<evidence type="ECO:0000256" key="8">
    <source>
        <dbReference type="ARBA" id="ARBA00022695"/>
    </source>
</evidence>
<dbReference type="InterPro" id="IPR005145">
    <property type="entry name" value="Sua5_C"/>
</dbReference>
<dbReference type="PROSITE" id="PS51163">
    <property type="entry name" value="YRDC"/>
    <property type="match status" value="1"/>
</dbReference>
<dbReference type="AlphaFoldDB" id="A0A376B393"/>
<keyword evidence="10 14" id="KW-0067">ATP-binding</keyword>
<dbReference type="GO" id="GO:0006450">
    <property type="term" value="P:regulation of translational fidelity"/>
    <property type="evidence" value="ECO:0007669"/>
    <property type="project" value="TreeGrafter"/>
</dbReference>
<keyword evidence="5 14" id="KW-0963">Cytoplasm</keyword>
<dbReference type="PANTHER" id="PTHR17490:SF16">
    <property type="entry name" value="THREONYLCARBAMOYL-AMP SYNTHASE"/>
    <property type="match status" value="1"/>
</dbReference>
<evidence type="ECO:0000256" key="10">
    <source>
        <dbReference type="ARBA" id="ARBA00022840"/>
    </source>
</evidence>
<proteinExistence type="inferred from homology"/>
<dbReference type="InterPro" id="IPR017945">
    <property type="entry name" value="DHBP_synth_RibB-like_a/b_dom"/>
</dbReference>
<dbReference type="Gene3D" id="3.90.870.10">
    <property type="entry name" value="DHBP synthase"/>
    <property type="match status" value="1"/>
</dbReference>
<dbReference type="InterPro" id="IPR006070">
    <property type="entry name" value="Sua5-like_dom"/>
</dbReference>
<dbReference type="InterPro" id="IPR050156">
    <property type="entry name" value="TC-AMP_synthase_SUA5"/>
</dbReference>
<evidence type="ECO:0000259" key="16">
    <source>
        <dbReference type="PROSITE" id="PS51163"/>
    </source>
</evidence>
<evidence type="ECO:0000256" key="5">
    <source>
        <dbReference type="ARBA" id="ARBA00022490"/>
    </source>
</evidence>
<evidence type="ECO:0000256" key="1">
    <source>
        <dbReference type="ARBA" id="ARBA00004496"/>
    </source>
</evidence>
<feature type="binding site" evidence="15">
    <location>
        <position position="160"/>
    </location>
    <ligand>
        <name>ATP</name>
        <dbReference type="ChEBI" id="CHEBI:30616"/>
    </ligand>
</feature>
<dbReference type="GO" id="GO:0005524">
    <property type="term" value="F:ATP binding"/>
    <property type="evidence" value="ECO:0007669"/>
    <property type="project" value="UniProtKB-UniRule"/>
</dbReference>
<dbReference type="GO" id="GO:0005737">
    <property type="term" value="C:cytoplasm"/>
    <property type="evidence" value="ECO:0007669"/>
    <property type="project" value="UniProtKB-SubCell"/>
</dbReference>
<dbReference type="Pfam" id="PF01300">
    <property type="entry name" value="Sua5_yciO_yrdC"/>
    <property type="match status" value="1"/>
</dbReference>
<dbReference type="GO" id="GO:0003725">
    <property type="term" value="F:double-stranded RNA binding"/>
    <property type="evidence" value="ECO:0007669"/>
    <property type="project" value="UniProtKB-UniRule"/>
</dbReference>
<dbReference type="Proteomes" id="UP000262825">
    <property type="component" value="Unassembled WGS sequence"/>
</dbReference>
<feature type="binding site" evidence="15">
    <location>
        <position position="194"/>
    </location>
    <ligand>
        <name>ATP</name>
        <dbReference type="ChEBI" id="CHEBI:30616"/>
    </ligand>
</feature>
<dbReference type="EC" id="2.7.7.87" evidence="3 14"/>
<evidence type="ECO:0000256" key="14">
    <source>
        <dbReference type="PIRNR" id="PIRNR004930"/>
    </source>
</evidence>